<evidence type="ECO:0000256" key="1">
    <source>
        <dbReference type="ARBA" id="ARBA00022553"/>
    </source>
</evidence>
<dbReference type="AlphaFoldDB" id="A0A1F5VX13"/>
<dbReference type="GO" id="GO:0000166">
    <property type="term" value="F:nucleotide binding"/>
    <property type="evidence" value="ECO:0007669"/>
    <property type="project" value="UniProtKB-KW"/>
</dbReference>
<evidence type="ECO:0000313" key="6">
    <source>
        <dbReference type="EMBL" id="OGF68006.1"/>
    </source>
</evidence>
<gene>
    <name evidence="6" type="ORF">A2Y62_20410</name>
</gene>
<keyword evidence="2" id="KW-1277">Toxin-antitoxin system</keyword>
<keyword evidence="1" id="KW-0597">Phosphoprotein</keyword>
<dbReference type="GO" id="GO:0016787">
    <property type="term" value="F:hydrolase activity"/>
    <property type="evidence" value="ECO:0007669"/>
    <property type="project" value="UniProtKB-KW"/>
</dbReference>
<keyword evidence="5" id="KW-0378">Hydrolase</keyword>
<evidence type="ECO:0000256" key="4">
    <source>
        <dbReference type="ARBA" id="ARBA00022741"/>
    </source>
</evidence>
<dbReference type="Pfam" id="PF01934">
    <property type="entry name" value="HepT-like"/>
    <property type="match status" value="1"/>
</dbReference>
<keyword evidence="3" id="KW-0540">Nuclease</keyword>
<dbReference type="EMBL" id="MFGW01000033">
    <property type="protein sequence ID" value="OGF68006.1"/>
    <property type="molecule type" value="Genomic_DNA"/>
</dbReference>
<organism evidence="6 7">
    <name type="scientific">Candidatus Fischerbacteria bacterium RBG_13_37_8</name>
    <dbReference type="NCBI Taxonomy" id="1817863"/>
    <lineage>
        <taxon>Bacteria</taxon>
        <taxon>Candidatus Fischeribacteriota</taxon>
    </lineage>
</organism>
<dbReference type="GO" id="GO:0004540">
    <property type="term" value="F:RNA nuclease activity"/>
    <property type="evidence" value="ECO:0007669"/>
    <property type="project" value="InterPro"/>
</dbReference>
<name>A0A1F5VX13_9BACT</name>
<comment type="caution">
    <text evidence="6">The sequence shown here is derived from an EMBL/GenBank/DDBJ whole genome shotgun (WGS) entry which is preliminary data.</text>
</comment>
<protein>
    <recommendedName>
        <fullName evidence="8">DUF86 domain-containing protein</fullName>
    </recommendedName>
</protein>
<proteinExistence type="predicted"/>
<dbReference type="Proteomes" id="UP000178943">
    <property type="component" value="Unassembled WGS sequence"/>
</dbReference>
<evidence type="ECO:0000256" key="5">
    <source>
        <dbReference type="ARBA" id="ARBA00022801"/>
    </source>
</evidence>
<evidence type="ECO:0008006" key="8">
    <source>
        <dbReference type="Google" id="ProtNLM"/>
    </source>
</evidence>
<dbReference type="InterPro" id="IPR051813">
    <property type="entry name" value="HepT_RNase_toxin"/>
</dbReference>
<evidence type="ECO:0000313" key="7">
    <source>
        <dbReference type="Proteomes" id="UP000178943"/>
    </source>
</evidence>
<reference evidence="6 7" key="1">
    <citation type="journal article" date="2016" name="Nat. Commun.">
        <title>Thousands of microbial genomes shed light on interconnected biogeochemical processes in an aquifer system.</title>
        <authorList>
            <person name="Anantharaman K."/>
            <person name="Brown C.T."/>
            <person name="Hug L.A."/>
            <person name="Sharon I."/>
            <person name="Castelle C.J."/>
            <person name="Probst A.J."/>
            <person name="Thomas B.C."/>
            <person name="Singh A."/>
            <person name="Wilkins M.J."/>
            <person name="Karaoz U."/>
            <person name="Brodie E.L."/>
            <person name="Williams K.H."/>
            <person name="Hubbard S.S."/>
            <person name="Banfield J.F."/>
        </authorList>
    </citation>
    <scope>NUCLEOTIDE SEQUENCE [LARGE SCALE GENOMIC DNA]</scope>
</reference>
<evidence type="ECO:0000256" key="2">
    <source>
        <dbReference type="ARBA" id="ARBA00022649"/>
    </source>
</evidence>
<keyword evidence="4" id="KW-0547">Nucleotide-binding</keyword>
<evidence type="ECO:0000256" key="3">
    <source>
        <dbReference type="ARBA" id="ARBA00022722"/>
    </source>
</evidence>
<dbReference type="GO" id="GO:0110001">
    <property type="term" value="C:toxin-antitoxin complex"/>
    <property type="evidence" value="ECO:0007669"/>
    <property type="project" value="InterPro"/>
</dbReference>
<dbReference type="STRING" id="1817863.A2Y62_20410"/>
<accession>A0A1F5VX13</accession>
<dbReference type="PANTHER" id="PTHR34139">
    <property type="entry name" value="UPF0331 PROTEIN MJ0127"/>
    <property type="match status" value="1"/>
</dbReference>
<sequence>MKQDIRDYLTDIIDAINEIEAFLKGIKDFASFKNNKEKVYSTMYLLARIGEAVKKIPNPTKTKYSHIPWRDIAGMRDILLHEYFRTDLQRVWETVHRDLSPLKEAIEKILIDMQQV</sequence>
<dbReference type="PANTHER" id="PTHR34139:SF1">
    <property type="entry name" value="RNASE MJ1380-RELATED"/>
    <property type="match status" value="1"/>
</dbReference>
<dbReference type="InterPro" id="IPR008201">
    <property type="entry name" value="HepT-like"/>
</dbReference>